<evidence type="ECO:0000313" key="3">
    <source>
        <dbReference type="Proteomes" id="UP000295511"/>
    </source>
</evidence>
<name>A0A4R5K7U4_9MICC</name>
<dbReference type="RefSeq" id="WP_133206585.1">
    <property type="nucleotide sequence ID" value="NZ_SMRU01000040.1"/>
</dbReference>
<organism evidence="2 3">
    <name type="scientific">Arthrobacter terricola</name>
    <dbReference type="NCBI Taxonomy" id="2547396"/>
    <lineage>
        <taxon>Bacteria</taxon>
        <taxon>Bacillati</taxon>
        <taxon>Actinomycetota</taxon>
        <taxon>Actinomycetes</taxon>
        <taxon>Micrococcales</taxon>
        <taxon>Micrococcaceae</taxon>
        <taxon>Arthrobacter</taxon>
    </lineage>
</organism>
<reference evidence="2 3" key="1">
    <citation type="submission" date="2019-03" db="EMBL/GenBank/DDBJ databases">
        <title>Whole genome sequence of Arthrobacter sp JH1-1.</title>
        <authorList>
            <person name="Trinh H.N."/>
        </authorList>
    </citation>
    <scope>NUCLEOTIDE SEQUENCE [LARGE SCALE GENOMIC DNA]</scope>
    <source>
        <strain evidence="2 3">JH1-1</strain>
    </source>
</reference>
<dbReference type="InterPro" id="IPR013762">
    <property type="entry name" value="Integrase-like_cat_sf"/>
</dbReference>
<evidence type="ECO:0000256" key="1">
    <source>
        <dbReference type="ARBA" id="ARBA00023172"/>
    </source>
</evidence>
<dbReference type="OrthoDB" id="3216692at2"/>
<accession>A0A4R5K7U4</accession>
<evidence type="ECO:0000313" key="2">
    <source>
        <dbReference type="EMBL" id="TDF89395.1"/>
    </source>
</evidence>
<dbReference type="Proteomes" id="UP000295511">
    <property type="component" value="Unassembled WGS sequence"/>
</dbReference>
<proteinExistence type="predicted"/>
<dbReference type="AlphaFoldDB" id="A0A4R5K7U4"/>
<protein>
    <submittedName>
        <fullName evidence="2">Uncharacterized protein</fullName>
    </submittedName>
</protein>
<dbReference type="GO" id="GO:0015074">
    <property type="term" value="P:DNA integration"/>
    <property type="evidence" value="ECO:0007669"/>
    <property type="project" value="InterPro"/>
</dbReference>
<gene>
    <name evidence="2" type="ORF">E1809_23030</name>
</gene>
<dbReference type="Gene3D" id="1.10.443.10">
    <property type="entry name" value="Intergrase catalytic core"/>
    <property type="match status" value="1"/>
</dbReference>
<sequence>MGRINQWLCKACKFWRKKYAEGTCRACGMVVAVNDDQACRLCWNQFIAAGGRKNGADLLAANRFGQQLFLANLRHASAGQRLGTRRQRRTQPATEPVPTFTAVTHRQLVLFPATRDVKNGRIHGFPAPAEPAMAAFLEEFLIGHAQKHGWSHTATKGARRGLTIALGLQDTPGAPLRATDILGLQQIGTNTLRLLEVCAAAGLLEDDREPAVDKWFNTAVAELPEQMRSELSRWYAVMTNGSSTPPRSKPRSEQTIRLYLRWSLPALHAWAASGHTTLRELTTEDVRDVLPGSGNPRARMGQGLRCLFRVLKSHRVIFFNPIGRIRTGTHETRHPMPMPAAVLREAFNSEDPARAALTAIVAFHGLRSGQLRKLQLTDIHDGRLHLQDRTIPLPQPVRDRLAAWLSYREHRWPMTRNPHVFISRRTALDTSPVGVQWITTSMGMTPQEAREDRILHELHASGGDLRRLCDLFGLSIAGASRYSFVLTHPEL</sequence>
<dbReference type="EMBL" id="SMRU01000040">
    <property type="protein sequence ID" value="TDF89395.1"/>
    <property type="molecule type" value="Genomic_DNA"/>
</dbReference>
<comment type="caution">
    <text evidence="2">The sequence shown here is derived from an EMBL/GenBank/DDBJ whole genome shotgun (WGS) entry which is preliminary data.</text>
</comment>
<keyword evidence="1" id="KW-0233">DNA recombination</keyword>
<dbReference type="InterPro" id="IPR011010">
    <property type="entry name" value="DNA_brk_join_enz"/>
</dbReference>
<keyword evidence="3" id="KW-1185">Reference proteome</keyword>
<dbReference type="GO" id="GO:0006310">
    <property type="term" value="P:DNA recombination"/>
    <property type="evidence" value="ECO:0007669"/>
    <property type="project" value="UniProtKB-KW"/>
</dbReference>
<dbReference type="GO" id="GO:0003677">
    <property type="term" value="F:DNA binding"/>
    <property type="evidence" value="ECO:0007669"/>
    <property type="project" value="InterPro"/>
</dbReference>
<dbReference type="SUPFAM" id="SSF56349">
    <property type="entry name" value="DNA breaking-rejoining enzymes"/>
    <property type="match status" value="1"/>
</dbReference>